<accession>A0ABV3XFM9</accession>
<gene>
    <name evidence="2" type="ORF">ABQ292_13545</name>
</gene>
<name>A0ABV3XFM9_9ACTN</name>
<keyword evidence="1" id="KW-1277">Toxin-antitoxin system</keyword>
<sequence>MNIYLPDDLAAAVRAAGLNLSSLTQDAIRQQLAGRTTDAWLATLDPPSLEVSHDDALAALDAAREESATRHG</sequence>
<evidence type="ECO:0000313" key="3">
    <source>
        <dbReference type="Proteomes" id="UP001560045"/>
    </source>
</evidence>
<evidence type="ECO:0000256" key="1">
    <source>
        <dbReference type="ARBA" id="ARBA00022649"/>
    </source>
</evidence>
<protein>
    <submittedName>
        <fullName evidence="2">Type II toxin-antitoxin system CcdA family antitoxin</fullName>
    </submittedName>
</protein>
<dbReference type="EMBL" id="JBFNXQ010000039">
    <property type="protein sequence ID" value="MEX5719384.1"/>
    <property type="molecule type" value="Genomic_DNA"/>
</dbReference>
<evidence type="ECO:0000313" key="2">
    <source>
        <dbReference type="EMBL" id="MEX5719384.1"/>
    </source>
</evidence>
<dbReference type="Pfam" id="PF07362">
    <property type="entry name" value="CcdA"/>
    <property type="match status" value="1"/>
</dbReference>
<dbReference type="Proteomes" id="UP001560045">
    <property type="component" value="Unassembled WGS sequence"/>
</dbReference>
<comment type="caution">
    <text evidence="2">The sequence shown here is derived from an EMBL/GenBank/DDBJ whole genome shotgun (WGS) entry which is preliminary data.</text>
</comment>
<organism evidence="2 3">
    <name type="scientific">Geodermatophilus maliterrae</name>
    <dbReference type="NCBI Taxonomy" id="3162531"/>
    <lineage>
        <taxon>Bacteria</taxon>
        <taxon>Bacillati</taxon>
        <taxon>Actinomycetota</taxon>
        <taxon>Actinomycetes</taxon>
        <taxon>Geodermatophilales</taxon>
        <taxon>Geodermatophilaceae</taxon>
        <taxon>Geodermatophilus</taxon>
    </lineage>
</organism>
<dbReference type="InterPro" id="IPR009956">
    <property type="entry name" value="Post-segregation_anti-tox_CcdA"/>
</dbReference>
<reference evidence="2 3" key="1">
    <citation type="submission" date="2024-06" db="EMBL/GenBank/DDBJ databases">
        <title>Draft genome sequence of Geodermatophilus badlandi, a novel member of the Geodermatophilaceae isolated from badland sedimentary rocks in the Red desert, Wyoming, USA.</title>
        <authorList>
            <person name="Ben Tekaya S."/>
            <person name="Nouioui I."/>
            <person name="Flores G.M."/>
            <person name="Shaal M.N."/>
            <person name="Bredoire F."/>
            <person name="Basile F."/>
            <person name="Van Diepen L."/>
            <person name="Ward N.L."/>
        </authorList>
    </citation>
    <scope>NUCLEOTIDE SEQUENCE [LARGE SCALE GENOMIC DNA]</scope>
    <source>
        <strain evidence="2 3">WL48A</strain>
    </source>
</reference>
<keyword evidence="3" id="KW-1185">Reference proteome</keyword>
<proteinExistence type="predicted"/>
<dbReference type="RefSeq" id="WP_369207165.1">
    <property type="nucleotide sequence ID" value="NZ_JBFNXQ010000039.1"/>
</dbReference>